<dbReference type="Proteomes" id="UP000186607">
    <property type="component" value="Unassembled WGS sequence"/>
</dbReference>
<proteinExistence type="predicted"/>
<sequence length="100" mass="11116">MPTTPQTVRNARDAAAITHAALRAEPVADELTHVLHAITVQAADKKTCLTDYLIPARVRVRLVEELHALRFEAWASLPFPEATKARLNVNWPENPEALDV</sequence>
<protein>
    <submittedName>
        <fullName evidence="1">Uncharacterized protein</fullName>
    </submittedName>
</protein>
<evidence type="ECO:0000313" key="1">
    <source>
        <dbReference type="EMBL" id="OLV20181.1"/>
    </source>
</evidence>
<keyword evidence="2" id="KW-1185">Reference proteome</keyword>
<dbReference type="AlphaFoldDB" id="A0A1U7P4T3"/>
<evidence type="ECO:0000313" key="2">
    <source>
        <dbReference type="Proteomes" id="UP000186607"/>
    </source>
</evidence>
<gene>
    <name evidence="1" type="ORF">BOO71_0000571</name>
</gene>
<comment type="caution">
    <text evidence="1">The sequence shown here is derived from an EMBL/GenBank/DDBJ whole genome shotgun (WGS) entry which is preliminary data.</text>
</comment>
<reference evidence="1 2" key="1">
    <citation type="submission" date="2017-01" db="EMBL/GenBank/DDBJ databases">
        <title>Genome Analysis of Deinococcus marmoris KOPRI26562.</title>
        <authorList>
            <person name="Kim J.H."/>
            <person name="Oh H.-M."/>
        </authorList>
    </citation>
    <scope>NUCLEOTIDE SEQUENCE [LARGE SCALE GENOMIC DNA]</scope>
    <source>
        <strain evidence="1 2">KOPRI26562</strain>
    </source>
</reference>
<dbReference type="EMBL" id="MSTI01000007">
    <property type="protein sequence ID" value="OLV20181.1"/>
    <property type="molecule type" value="Genomic_DNA"/>
</dbReference>
<accession>A0A1U7P4T3</accession>
<dbReference type="RefSeq" id="WP_075830136.1">
    <property type="nucleotide sequence ID" value="NZ_MSTI01000007.1"/>
</dbReference>
<organism evidence="1 2">
    <name type="scientific">Deinococcus marmoris</name>
    <dbReference type="NCBI Taxonomy" id="249408"/>
    <lineage>
        <taxon>Bacteria</taxon>
        <taxon>Thermotogati</taxon>
        <taxon>Deinococcota</taxon>
        <taxon>Deinococci</taxon>
        <taxon>Deinococcales</taxon>
        <taxon>Deinococcaceae</taxon>
        <taxon>Deinococcus</taxon>
    </lineage>
</organism>
<name>A0A1U7P4T3_9DEIO</name>